<feature type="transmembrane region" description="Helical" evidence="10">
    <location>
        <begin position="204"/>
        <end position="229"/>
    </location>
</feature>
<dbReference type="PANTHER" id="PTHR22883">
    <property type="entry name" value="ZINC FINGER DHHC DOMAIN CONTAINING PROTEIN"/>
    <property type="match status" value="1"/>
</dbReference>
<keyword evidence="7" id="KW-0449">Lipoprotein</keyword>
<dbReference type="Pfam" id="PF01529">
    <property type="entry name" value="DHHC"/>
    <property type="match status" value="1"/>
</dbReference>
<evidence type="ECO:0000313" key="12">
    <source>
        <dbReference type="EMBL" id="NDV33608.1"/>
    </source>
</evidence>
<dbReference type="EC" id="2.3.1.225" evidence="10"/>
<name>A0A6B2LA05_9EUKA</name>
<evidence type="ECO:0000256" key="6">
    <source>
        <dbReference type="ARBA" id="ARBA00023139"/>
    </source>
</evidence>
<feature type="transmembrane region" description="Helical" evidence="10">
    <location>
        <begin position="28"/>
        <end position="46"/>
    </location>
</feature>
<evidence type="ECO:0000256" key="10">
    <source>
        <dbReference type="RuleBase" id="RU079119"/>
    </source>
</evidence>
<protein>
    <recommendedName>
        <fullName evidence="10">Palmitoyltransferase</fullName>
        <ecNumber evidence="10">2.3.1.225</ecNumber>
    </recommendedName>
</protein>
<dbReference type="PANTHER" id="PTHR22883:SF43">
    <property type="entry name" value="PALMITOYLTRANSFERASE APP"/>
    <property type="match status" value="1"/>
</dbReference>
<dbReference type="GO" id="GO:0019706">
    <property type="term" value="F:protein-cysteine S-palmitoyltransferase activity"/>
    <property type="evidence" value="ECO:0007669"/>
    <property type="project" value="UniProtKB-EC"/>
</dbReference>
<evidence type="ECO:0000256" key="8">
    <source>
        <dbReference type="ARBA" id="ARBA00023315"/>
    </source>
</evidence>
<evidence type="ECO:0000259" key="11">
    <source>
        <dbReference type="Pfam" id="PF01529"/>
    </source>
</evidence>
<keyword evidence="4 10" id="KW-1133">Transmembrane helix</keyword>
<evidence type="ECO:0000256" key="1">
    <source>
        <dbReference type="ARBA" id="ARBA00004127"/>
    </source>
</evidence>
<evidence type="ECO:0000256" key="7">
    <source>
        <dbReference type="ARBA" id="ARBA00023288"/>
    </source>
</evidence>
<comment type="similarity">
    <text evidence="10">Belongs to the DHHC palmitoyltransferase family.</text>
</comment>
<keyword evidence="2 10" id="KW-0808">Transferase</keyword>
<comment type="subcellular location">
    <subcellularLocation>
        <location evidence="1">Endomembrane system</location>
        <topology evidence="1">Multi-pass membrane protein</topology>
    </subcellularLocation>
</comment>
<evidence type="ECO:0000256" key="9">
    <source>
        <dbReference type="ARBA" id="ARBA00048048"/>
    </source>
</evidence>
<comment type="domain">
    <text evidence="10">The DHHC domain is required for palmitoyltransferase activity.</text>
</comment>
<evidence type="ECO:0000256" key="2">
    <source>
        <dbReference type="ARBA" id="ARBA00022679"/>
    </source>
</evidence>
<dbReference type="GO" id="GO:0006612">
    <property type="term" value="P:protein targeting to membrane"/>
    <property type="evidence" value="ECO:0007669"/>
    <property type="project" value="TreeGrafter"/>
</dbReference>
<sequence>MVKIYELWPGRNKFYCGGRFITAKNSEGFYGTLGLTVIPTILFWIFSCVPLREVLPIIGSLFGTCLMMSSLLMTSFMDPGIIPRTKSPAPEEEGEEKLPQSIAMTTPHKTFTFESKWCNTCKLYRPPRSSHCSICDNCVMEFDHHCPWVGNCVGKRNYRYFVIFVWSAIFNSAVVCATTAYQAYTVGKTAGGILPAISSIPMSAVLFVYCIIIIFTVMSLGGYHLYLIASGITTNEDMKHTFEREMSPYSKGPVSNFYYILCGPRYPSYLQLREEITELQFEEVVYYEEDPNGELKEIKVEPKPAPLVDEFHEISLDDIDDTAPFVQKKEQNVN</sequence>
<dbReference type="EMBL" id="GIBP01004639">
    <property type="protein sequence ID" value="NDV33608.1"/>
    <property type="molecule type" value="Transcribed_RNA"/>
</dbReference>
<dbReference type="InterPro" id="IPR001594">
    <property type="entry name" value="Palmitoyltrfase_DHHC"/>
</dbReference>
<keyword evidence="8 10" id="KW-0012">Acyltransferase</keyword>
<evidence type="ECO:0000256" key="3">
    <source>
        <dbReference type="ARBA" id="ARBA00022692"/>
    </source>
</evidence>
<organism evidence="12">
    <name type="scientific">Arcella intermedia</name>
    <dbReference type="NCBI Taxonomy" id="1963864"/>
    <lineage>
        <taxon>Eukaryota</taxon>
        <taxon>Amoebozoa</taxon>
        <taxon>Tubulinea</taxon>
        <taxon>Elardia</taxon>
        <taxon>Arcellinida</taxon>
        <taxon>Sphaerothecina</taxon>
        <taxon>Arcellidae</taxon>
        <taxon>Arcella</taxon>
    </lineage>
</organism>
<dbReference type="GO" id="GO:0005794">
    <property type="term" value="C:Golgi apparatus"/>
    <property type="evidence" value="ECO:0007669"/>
    <property type="project" value="TreeGrafter"/>
</dbReference>
<evidence type="ECO:0000256" key="4">
    <source>
        <dbReference type="ARBA" id="ARBA00022989"/>
    </source>
</evidence>
<keyword evidence="5 10" id="KW-0472">Membrane</keyword>
<feature type="transmembrane region" description="Helical" evidence="10">
    <location>
        <begin position="58"/>
        <end position="77"/>
    </location>
</feature>
<dbReference type="InterPro" id="IPR039859">
    <property type="entry name" value="PFA4/ZDH16/20/ERF2-like"/>
</dbReference>
<accession>A0A6B2LA05</accession>
<keyword evidence="3 10" id="KW-0812">Transmembrane</keyword>
<dbReference type="PROSITE" id="PS50216">
    <property type="entry name" value="DHHC"/>
    <property type="match status" value="1"/>
</dbReference>
<dbReference type="GO" id="GO:0005783">
    <property type="term" value="C:endoplasmic reticulum"/>
    <property type="evidence" value="ECO:0007669"/>
    <property type="project" value="TreeGrafter"/>
</dbReference>
<keyword evidence="6" id="KW-0564">Palmitate</keyword>
<comment type="catalytic activity">
    <reaction evidence="9 10">
        <text>L-cysteinyl-[protein] + hexadecanoyl-CoA = S-hexadecanoyl-L-cysteinyl-[protein] + CoA</text>
        <dbReference type="Rhea" id="RHEA:36683"/>
        <dbReference type="Rhea" id="RHEA-COMP:10131"/>
        <dbReference type="Rhea" id="RHEA-COMP:11032"/>
        <dbReference type="ChEBI" id="CHEBI:29950"/>
        <dbReference type="ChEBI" id="CHEBI:57287"/>
        <dbReference type="ChEBI" id="CHEBI:57379"/>
        <dbReference type="ChEBI" id="CHEBI:74151"/>
        <dbReference type="EC" id="2.3.1.225"/>
    </reaction>
</comment>
<feature type="domain" description="Palmitoyltransferase DHHC" evidence="11">
    <location>
        <begin position="113"/>
        <end position="240"/>
    </location>
</feature>
<evidence type="ECO:0000256" key="5">
    <source>
        <dbReference type="ARBA" id="ARBA00023136"/>
    </source>
</evidence>
<reference evidence="12" key="1">
    <citation type="journal article" date="2020" name="J. Eukaryot. Microbiol.">
        <title>De novo Sequencing, Assembly and Annotation of the Transcriptome for the Free-Living Testate Amoeba Arcella intermedia.</title>
        <authorList>
            <person name="Ribeiro G.M."/>
            <person name="Porfirio-Sousa A.L."/>
            <person name="Maurer-Alcala X.X."/>
            <person name="Katz L.A."/>
            <person name="Lahr D.J.G."/>
        </authorList>
    </citation>
    <scope>NUCLEOTIDE SEQUENCE</scope>
</reference>
<proteinExistence type="inferred from homology"/>
<dbReference type="AlphaFoldDB" id="A0A6B2LA05"/>
<feature type="transmembrane region" description="Helical" evidence="10">
    <location>
        <begin position="160"/>
        <end position="184"/>
    </location>
</feature>